<feature type="region of interest" description="Disordered" evidence="1">
    <location>
        <begin position="220"/>
        <end position="247"/>
    </location>
</feature>
<dbReference type="Pfam" id="PF07813">
    <property type="entry name" value="LTXXQ"/>
    <property type="match status" value="2"/>
</dbReference>
<proteinExistence type="predicted"/>
<dbReference type="Proteomes" id="UP000483379">
    <property type="component" value="Unassembled WGS sequence"/>
</dbReference>
<reference evidence="2 3" key="1">
    <citation type="submission" date="2020-02" db="EMBL/GenBank/DDBJ databases">
        <title>Genome sequences of Thiorhodococcus mannitoliphagus and Thiorhodococcus minor, purple sulfur photosynthetic bacteria in the gammaproteobacterial family, Chromatiaceae.</title>
        <authorList>
            <person name="Aviles F.A."/>
            <person name="Meyer T.E."/>
            <person name="Kyndt J.A."/>
        </authorList>
    </citation>
    <scope>NUCLEOTIDE SEQUENCE [LARGE SCALE GENOMIC DNA]</scope>
    <source>
        <strain evidence="2 3">DSM 11518</strain>
    </source>
</reference>
<sequence>MKQQTRKLLGILTVSALALGVGNGVYARGGYGPDCYGTGPDGAPRAMDGRGGPMRGFGGPMDFADPEATAKRLDALKTSLGITPEQEQAWSDYATAMTTRAALMSGHREARLSGDLTAEQIEEFRQSSQTQRDRMQTARFALLAALTPEQRAQAGQLMRSKQSRGRGFGGPKGFADPAARAQRLDQLKTSLGITPEQEPAWSKYAEAVTARDDIIRSRREARLGGSLTPEQMDALRESRQSQREQMWSARQELYAALTPDQRAEAARLLSQKRGHGGRW</sequence>
<comment type="caution">
    <text evidence="2">The sequence shown here is derived from an EMBL/GenBank/DDBJ whole genome shotgun (WGS) entry which is preliminary data.</text>
</comment>
<dbReference type="InterPro" id="IPR012899">
    <property type="entry name" value="LTXXQ"/>
</dbReference>
<dbReference type="AlphaFoldDB" id="A0A6M0JT26"/>
<dbReference type="RefSeq" id="WP_164450690.1">
    <property type="nucleotide sequence ID" value="NZ_JAAIJQ010000003.1"/>
</dbReference>
<keyword evidence="3" id="KW-1185">Reference proteome</keyword>
<evidence type="ECO:0000313" key="2">
    <source>
        <dbReference type="EMBL" id="NEV60642.1"/>
    </source>
</evidence>
<gene>
    <name evidence="2" type="ORF">G3446_01825</name>
</gene>
<evidence type="ECO:0000313" key="3">
    <source>
        <dbReference type="Proteomes" id="UP000483379"/>
    </source>
</evidence>
<dbReference type="GO" id="GO:0042597">
    <property type="term" value="C:periplasmic space"/>
    <property type="evidence" value="ECO:0007669"/>
    <property type="project" value="InterPro"/>
</dbReference>
<accession>A0A6M0JT26</accession>
<protein>
    <recommendedName>
        <fullName evidence="4">Spy/CpxP family protein refolding chaperone</fullName>
    </recommendedName>
</protein>
<name>A0A6M0JT26_9GAMM</name>
<evidence type="ECO:0000256" key="1">
    <source>
        <dbReference type="SAM" id="MobiDB-lite"/>
    </source>
</evidence>
<organism evidence="2 3">
    <name type="scientific">Thiorhodococcus minor</name>
    <dbReference type="NCBI Taxonomy" id="57489"/>
    <lineage>
        <taxon>Bacteria</taxon>
        <taxon>Pseudomonadati</taxon>
        <taxon>Pseudomonadota</taxon>
        <taxon>Gammaproteobacteria</taxon>
        <taxon>Chromatiales</taxon>
        <taxon>Chromatiaceae</taxon>
        <taxon>Thiorhodococcus</taxon>
    </lineage>
</organism>
<feature type="compositionally biased region" description="Basic and acidic residues" evidence="1">
    <location>
        <begin position="233"/>
        <end position="242"/>
    </location>
</feature>
<dbReference type="EMBL" id="JAAIJQ010000003">
    <property type="protein sequence ID" value="NEV60642.1"/>
    <property type="molecule type" value="Genomic_DNA"/>
</dbReference>
<evidence type="ECO:0008006" key="4">
    <source>
        <dbReference type="Google" id="ProtNLM"/>
    </source>
</evidence>